<reference evidence="2 3" key="1">
    <citation type="submission" date="2018-03" db="EMBL/GenBank/DDBJ databases">
        <title>Finding Nemo's genes: A chromosome-scale reference assembly of the genome of the orange clownfish Amphiprion percula.</title>
        <authorList>
            <person name="Lehmann R."/>
        </authorList>
    </citation>
    <scope>NUCLEOTIDE SEQUENCE</scope>
</reference>
<organism evidence="2 3">
    <name type="scientific">Amphiprion percula</name>
    <name type="common">Orange clownfish</name>
    <name type="synonym">Lutjanus percula</name>
    <dbReference type="NCBI Taxonomy" id="161767"/>
    <lineage>
        <taxon>Eukaryota</taxon>
        <taxon>Metazoa</taxon>
        <taxon>Chordata</taxon>
        <taxon>Craniata</taxon>
        <taxon>Vertebrata</taxon>
        <taxon>Euteleostomi</taxon>
        <taxon>Actinopterygii</taxon>
        <taxon>Neopterygii</taxon>
        <taxon>Teleostei</taxon>
        <taxon>Neoteleostei</taxon>
        <taxon>Acanthomorphata</taxon>
        <taxon>Ovalentaria</taxon>
        <taxon>Pomacentridae</taxon>
        <taxon>Amphiprion</taxon>
    </lineage>
</organism>
<sequence>MCTTYVQDIKNISSCLILLCLHSCSCNNYTNITEPWRNKLYTSSSFSGFPKDDAHLVGKWWRFTGIGGDRIITACLTGTRAGGHYTTHFQFTYPTNESETVAEGTAYGDISTCQHDSIRMQSVLCPGGFYIYKPLQDLWFSFYMQQHHGSVLLHLSGRIRGPGSSTTTHRHQPV</sequence>
<evidence type="ECO:0000256" key="1">
    <source>
        <dbReference type="SAM" id="SignalP"/>
    </source>
</evidence>
<protein>
    <submittedName>
        <fullName evidence="2">Uncharacterized protein</fullName>
    </submittedName>
</protein>
<keyword evidence="3" id="KW-1185">Reference proteome</keyword>
<name>A0A3P8SFA6_AMPPE</name>
<evidence type="ECO:0000313" key="3">
    <source>
        <dbReference type="Proteomes" id="UP000265080"/>
    </source>
</evidence>
<keyword evidence="1" id="KW-0732">Signal</keyword>
<dbReference type="GeneTree" id="ENSGT00940000177484"/>
<reference evidence="2" key="3">
    <citation type="submission" date="2025-09" db="UniProtKB">
        <authorList>
            <consortium name="Ensembl"/>
        </authorList>
    </citation>
    <scope>IDENTIFICATION</scope>
</reference>
<proteinExistence type="predicted"/>
<dbReference type="AlphaFoldDB" id="A0A3P8SFA6"/>
<dbReference type="Ensembl" id="ENSAPET00000011113.1">
    <property type="protein sequence ID" value="ENSAPEP00000010816.1"/>
    <property type="gene ID" value="ENSAPEG00000007758.1"/>
</dbReference>
<dbReference type="Proteomes" id="UP000265080">
    <property type="component" value="Chromosome 14"/>
</dbReference>
<dbReference type="OMA" id="EPWRNKL"/>
<feature type="signal peptide" evidence="1">
    <location>
        <begin position="1"/>
        <end position="26"/>
    </location>
</feature>
<reference evidence="2" key="2">
    <citation type="submission" date="2025-08" db="UniProtKB">
        <authorList>
            <consortium name="Ensembl"/>
        </authorList>
    </citation>
    <scope>IDENTIFICATION</scope>
</reference>
<evidence type="ECO:0000313" key="2">
    <source>
        <dbReference type="Ensembl" id="ENSAPEP00000010816.1"/>
    </source>
</evidence>
<feature type="chain" id="PRO_5018060198" evidence="1">
    <location>
        <begin position="27"/>
        <end position="174"/>
    </location>
</feature>
<accession>A0A3P8SFA6</accession>
<dbReference type="STRING" id="161767.ENSAPEP00000010816"/>